<evidence type="ECO:0000313" key="2">
    <source>
        <dbReference type="EnsemblPlants" id="TuG1812G0200001482.01.T01.cds263910"/>
    </source>
</evidence>
<name>A0A8R7TEB1_TRIUA</name>
<dbReference type="Proteomes" id="UP000015106">
    <property type="component" value="Chromosome 2"/>
</dbReference>
<evidence type="ECO:0000313" key="3">
    <source>
        <dbReference type="Proteomes" id="UP000015106"/>
    </source>
</evidence>
<sequence>MQARILSAMIWAMRPRIPMVPRRAGMATAPQTKPSRKPSSYGLMATTPMRLNY</sequence>
<reference evidence="2" key="2">
    <citation type="submission" date="2018-03" db="EMBL/GenBank/DDBJ databases">
        <title>The Triticum urartu genome reveals the dynamic nature of wheat genome evolution.</title>
        <authorList>
            <person name="Ling H."/>
            <person name="Ma B."/>
            <person name="Shi X."/>
            <person name="Liu H."/>
            <person name="Dong L."/>
            <person name="Sun H."/>
            <person name="Cao Y."/>
            <person name="Gao Q."/>
            <person name="Zheng S."/>
            <person name="Li Y."/>
            <person name="Yu Y."/>
            <person name="Du H."/>
            <person name="Qi M."/>
            <person name="Li Y."/>
            <person name="Yu H."/>
            <person name="Cui Y."/>
            <person name="Wang N."/>
            <person name="Chen C."/>
            <person name="Wu H."/>
            <person name="Zhao Y."/>
            <person name="Zhang J."/>
            <person name="Li Y."/>
            <person name="Zhou W."/>
            <person name="Zhang B."/>
            <person name="Hu W."/>
            <person name="Eijk M."/>
            <person name="Tang J."/>
            <person name="Witsenboer H."/>
            <person name="Zhao S."/>
            <person name="Li Z."/>
            <person name="Zhang A."/>
            <person name="Wang D."/>
            <person name="Liang C."/>
        </authorList>
    </citation>
    <scope>NUCLEOTIDE SEQUENCE [LARGE SCALE GENOMIC DNA]</scope>
    <source>
        <strain evidence="2">cv. G1812</strain>
    </source>
</reference>
<accession>A0A8R7TEB1</accession>
<reference evidence="3" key="1">
    <citation type="journal article" date="2013" name="Nature">
        <title>Draft genome of the wheat A-genome progenitor Triticum urartu.</title>
        <authorList>
            <person name="Ling H.Q."/>
            <person name="Zhao S."/>
            <person name="Liu D."/>
            <person name="Wang J."/>
            <person name="Sun H."/>
            <person name="Zhang C."/>
            <person name="Fan H."/>
            <person name="Li D."/>
            <person name="Dong L."/>
            <person name="Tao Y."/>
            <person name="Gao C."/>
            <person name="Wu H."/>
            <person name="Li Y."/>
            <person name="Cui Y."/>
            <person name="Guo X."/>
            <person name="Zheng S."/>
            <person name="Wang B."/>
            <person name="Yu K."/>
            <person name="Liang Q."/>
            <person name="Yang W."/>
            <person name="Lou X."/>
            <person name="Chen J."/>
            <person name="Feng M."/>
            <person name="Jian J."/>
            <person name="Zhang X."/>
            <person name="Luo G."/>
            <person name="Jiang Y."/>
            <person name="Liu J."/>
            <person name="Wang Z."/>
            <person name="Sha Y."/>
            <person name="Zhang B."/>
            <person name="Wu H."/>
            <person name="Tang D."/>
            <person name="Shen Q."/>
            <person name="Xue P."/>
            <person name="Zou S."/>
            <person name="Wang X."/>
            <person name="Liu X."/>
            <person name="Wang F."/>
            <person name="Yang Y."/>
            <person name="An X."/>
            <person name="Dong Z."/>
            <person name="Zhang K."/>
            <person name="Zhang X."/>
            <person name="Luo M.C."/>
            <person name="Dvorak J."/>
            <person name="Tong Y."/>
            <person name="Wang J."/>
            <person name="Yang H."/>
            <person name="Li Z."/>
            <person name="Wang D."/>
            <person name="Zhang A."/>
            <person name="Wang J."/>
        </authorList>
    </citation>
    <scope>NUCLEOTIDE SEQUENCE</scope>
    <source>
        <strain evidence="3">cv. G1812</strain>
    </source>
</reference>
<proteinExistence type="predicted"/>
<keyword evidence="3" id="KW-1185">Reference proteome</keyword>
<feature type="region of interest" description="Disordered" evidence="1">
    <location>
        <begin position="22"/>
        <end position="53"/>
    </location>
</feature>
<protein>
    <submittedName>
        <fullName evidence="2">Uncharacterized protein</fullName>
    </submittedName>
</protein>
<dbReference type="AlphaFoldDB" id="A0A8R7TEB1"/>
<dbReference type="Gramene" id="TuG1812G0200001482.01.T01">
    <property type="protein sequence ID" value="TuG1812G0200001482.01.T01.cds263910"/>
    <property type="gene ID" value="TuG1812G0200001482.01"/>
</dbReference>
<reference evidence="2" key="3">
    <citation type="submission" date="2022-06" db="UniProtKB">
        <authorList>
            <consortium name="EnsemblPlants"/>
        </authorList>
    </citation>
    <scope>IDENTIFICATION</scope>
</reference>
<evidence type="ECO:0000256" key="1">
    <source>
        <dbReference type="SAM" id="MobiDB-lite"/>
    </source>
</evidence>
<dbReference type="EnsemblPlants" id="TuG1812G0200001482.01.T01">
    <property type="protein sequence ID" value="TuG1812G0200001482.01.T01.cds263910"/>
    <property type="gene ID" value="TuG1812G0200001482.01"/>
</dbReference>
<organism evidence="2 3">
    <name type="scientific">Triticum urartu</name>
    <name type="common">Red wild einkorn</name>
    <name type="synonym">Crithodium urartu</name>
    <dbReference type="NCBI Taxonomy" id="4572"/>
    <lineage>
        <taxon>Eukaryota</taxon>
        <taxon>Viridiplantae</taxon>
        <taxon>Streptophyta</taxon>
        <taxon>Embryophyta</taxon>
        <taxon>Tracheophyta</taxon>
        <taxon>Spermatophyta</taxon>
        <taxon>Magnoliopsida</taxon>
        <taxon>Liliopsida</taxon>
        <taxon>Poales</taxon>
        <taxon>Poaceae</taxon>
        <taxon>BOP clade</taxon>
        <taxon>Pooideae</taxon>
        <taxon>Triticodae</taxon>
        <taxon>Triticeae</taxon>
        <taxon>Triticinae</taxon>
        <taxon>Triticum</taxon>
    </lineage>
</organism>